<dbReference type="EMBL" id="CP026118">
    <property type="protein sequence ID" value="QAS51165.1"/>
    <property type="molecule type" value="Genomic_DNA"/>
</dbReference>
<keyword evidence="1" id="KW-0812">Transmembrane</keyword>
<name>A0A410M8W1_9BACI</name>
<feature type="transmembrane region" description="Helical" evidence="1">
    <location>
        <begin position="36"/>
        <end position="66"/>
    </location>
</feature>
<reference evidence="2 3" key="1">
    <citation type="submission" date="2018-01" db="EMBL/GenBank/DDBJ databases">
        <title>The whole genome sequencing and assembly of Halobacillus litoralis ERB031 strain.</title>
        <authorList>
            <person name="Lee S.-J."/>
            <person name="Park M.-K."/>
            <person name="Kim J.-Y."/>
            <person name="Lee Y.-J."/>
            <person name="Yi H."/>
            <person name="Bahn Y.-S."/>
            <person name="Kim J.F."/>
            <person name="Lee D.-W."/>
        </authorList>
    </citation>
    <scope>NUCLEOTIDE SEQUENCE [LARGE SCALE GENOMIC DNA]</scope>
    <source>
        <strain evidence="2 3">ERB 031</strain>
    </source>
</reference>
<dbReference type="KEGG" id="hli:HLI_02555"/>
<feature type="transmembrane region" description="Helical" evidence="1">
    <location>
        <begin position="12"/>
        <end position="30"/>
    </location>
</feature>
<organism evidence="2 3">
    <name type="scientific">Halobacillus litoralis</name>
    <dbReference type="NCBI Taxonomy" id="45668"/>
    <lineage>
        <taxon>Bacteria</taxon>
        <taxon>Bacillati</taxon>
        <taxon>Bacillota</taxon>
        <taxon>Bacilli</taxon>
        <taxon>Bacillales</taxon>
        <taxon>Bacillaceae</taxon>
        <taxon>Halobacillus</taxon>
    </lineage>
</organism>
<sequence>MRNRLRKISWKDALIGLTFIIVLYFTLPYFGINPFYIVSILMGILMGAVEWITKFILPWIVLYWGARLIKNLESRQVSK</sequence>
<evidence type="ECO:0008006" key="4">
    <source>
        <dbReference type="Google" id="ProtNLM"/>
    </source>
</evidence>
<evidence type="ECO:0000313" key="2">
    <source>
        <dbReference type="EMBL" id="QAS51165.1"/>
    </source>
</evidence>
<evidence type="ECO:0000256" key="1">
    <source>
        <dbReference type="SAM" id="Phobius"/>
    </source>
</evidence>
<evidence type="ECO:0000313" key="3">
    <source>
        <dbReference type="Proteomes" id="UP000287756"/>
    </source>
</evidence>
<keyword evidence="1" id="KW-1133">Transmembrane helix</keyword>
<gene>
    <name evidence="2" type="ORF">HLI_02555</name>
</gene>
<dbReference type="Proteomes" id="UP000287756">
    <property type="component" value="Chromosome"/>
</dbReference>
<keyword evidence="1" id="KW-0472">Membrane</keyword>
<proteinExistence type="predicted"/>
<dbReference type="AlphaFoldDB" id="A0A410M8W1"/>
<protein>
    <recommendedName>
        <fullName evidence="4">Permease</fullName>
    </recommendedName>
</protein>
<accession>A0A410M8W1</accession>